<protein>
    <recommendedName>
        <fullName evidence="4">K Homology domain-containing protein</fullName>
    </recommendedName>
</protein>
<accession>T1G8X0</accession>
<dbReference type="GO" id="GO:0003729">
    <property type="term" value="F:mRNA binding"/>
    <property type="evidence" value="ECO:0000318"/>
    <property type="project" value="GO_Central"/>
</dbReference>
<dbReference type="CDD" id="cd22432">
    <property type="entry name" value="KH-I_HNRNPK_rpt1"/>
    <property type="match status" value="1"/>
</dbReference>
<dbReference type="RefSeq" id="XP_009009760.1">
    <property type="nucleotide sequence ID" value="XM_009011512.1"/>
</dbReference>
<evidence type="ECO:0000256" key="2">
    <source>
        <dbReference type="PROSITE-ProRule" id="PRU00117"/>
    </source>
</evidence>
<reference evidence="6" key="3">
    <citation type="submission" date="2015-06" db="UniProtKB">
        <authorList>
            <consortium name="EnsemblMetazoa"/>
        </authorList>
    </citation>
    <scope>IDENTIFICATION</scope>
</reference>
<evidence type="ECO:0000256" key="1">
    <source>
        <dbReference type="ARBA" id="ARBA00022737"/>
    </source>
</evidence>
<dbReference type="GeneID" id="20217517"/>
<dbReference type="AlphaFoldDB" id="T1G8X0"/>
<dbReference type="EMBL" id="AMQM01000288">
    <property type="status" value="NOT_ANNOTATED_CDS"/>
    <property type="molecule type" value="Genomic_DNA"/>
</dbReference>
<dbReference type="PANTHER" id="PTHR10288">
    <property type="entry name" value="KH DOMAIN CONTAINING RNA BINDING PROTEIN"/>
    <property type="match status" value="1"/>
</dbReference>
<name>T1G8X0_HELRO</name>
<dbReference type="InterPro" id="IPR036612">
    <property type="entry name" value="KH_dom_type_1_sf"/>
</dbReference>
<dbReference type="OrthoDB" id="1937934at2759"/>
<dbReference type="GO" id="GO:0005634">
    <property type="term" value="C:nucleus"/>
    <property type="evidence" value="ECO:0000318"/>
    <property type="project" value="GO_Central"/>
</dbReference>
<evidence type="ECO:0000313" key="5">
    <source>
        <dbReference type="EMBL" id="ESO13040.1"/>
    </source>
</evidence>
<evidence type="ECO:0000259" key="4">
    <source>
        <dbReference type="SMART" id="SM00322"/>
    </source>
</evidence>
<dbReference type="SUPFAM" id="SSF54791">
    <property type="entry name" value="Eukaryotic type KH-domain (KH-domain type I)"/>
    <property type="match status" value="3"/>
</dbReference>
<feature type="domain" description="K Homology" evidence="4">
    <location>
        <begin position="356"/>
        <end position="426"/>
    </location>
</feature>
<dbReference type="Gene3D" id="3.30.1370.10">
    <property type="entry name" value="K Homology domain, type 1"/>
    <property type="match status" value="3"/>
</dbReference>
<sequence>MATKRASSDHEELVEADGQAVKKSRFMNESPVEIRLLIPSNDAGAIIGKGGEHIKSLRSKYNATVLVPDCPGPERVFTIVCCLCNACSLLLETLKYAPQSGKGVEVKLLIHQSQCGAIIGKSGCNIKEIRQKYSVHIKVYDQCAPDSTDRVVEIKGDPEVVTNTVYHIMDMLASCPPIGENIAYNPINFNEGMIDVYGGYAGTYSFQKGFAQNKNLPARRFPSVMNKNLPARRFPPANHNNGFRGSNTINNNRGSHNFPPFRPPPPKPLMNFNQIIPSRQNFMQGYHSFEDGQSLSNDNFFNDEEEVEEEECDYGEGCEDYFYQEDQEEEYVEGEQEEQEQEFGEEVGYHAGSSNNVITRQVTISNDLAGSIIGKSGSRIRLIREESKALINIDDSVPGSNQRIVTVVGTMRQIQHALSLMQNCIRKYSGRSRLDSSSMLIN</sequence>
<feature type="region of interest" description="Disordered" evidence="3">
    <location>
        <begin position="233"/>
        <end position="257"/>
    </location>
</feature>
<dbReference type="SMART" id="SM00322">
    <property type="entry name" value="KH"/>
    <property type="match status" value="3"/>
</dbReference>
<keyword evidence="1" id="KW-0677">Repeat</keyword>
<evidence type="ECO:0000313" key="6">
    <source>
        <dbReference type="EnsemblMetazoa" id="HelroP93617"/>
    </source>
</evidence>
<dbReference type="eggNOG" id="KOG2192">
    <property type="taxonomic scope" value="Eukaryota"/>
</dbReference>
<feature type="domain" description="K Homology" evidence="4">
    <location>
        <begin position="30"/>
        <end position="95"/>
    </location>
</feature>
<dbReference type="STRING" id="6412.T1G8X0"/>
<keyword evidence="2" id="KW-0694">RNA-binding</keyword>
<dbReference type="EnsemblMetazoa" id="HelroT93617">
    <property type="protein sequence ID" value="HelroP93617"/>
    <property type="gene ID" value="HelroG93617"/>
</dbReference>
<dbReference type="CTD" id="20217517"/>
<feature type="compositionally biased region" description="Polar residues" evidence="3">
    <location>
        <begin position="238"/>
        <end position="255"/>
    </location>
</feature>
<evidence type="ECO:0000256" key="3">
    <source>
        <dbReference type="SAM" id="MobiDB-lite"/>
    </source>
</evidence>
<evidence type="ECO:0000313" key="7">
    <source>
        <dbReference type="Proteomes" id="UP000015101"/>
    </source>
</evidence>
<dbReference type="CDD" id="cd22434">
    <property type="entry name" value="KH-I_HNRNPK_rpt3"/>
    <property type="match status" value="1"/>
</dbReference>
<dbReference type="InterPro" id="IPR004088">
    <property type="entry name" value="KH_dom_type_1"/>
</dbReference>
<dbReference type="GO" id="GO:0005737">
    <property type="term" value="C:cytoplasm"/>
    <property type="evidence" value="ECO:0000318"/>
    <property type="project" value="GO_Central"/>
</dbReference>
<dbReference type="GO" id="GO:0048024">
    <property type="term" value="P:regulation of mRNA splicing, via spliceosome"/>
    <property type="evidence" value="ECO:0000318"/>
    <property type="project" value="GO_Central"/>
</dbReference>
<dbReference type="EMBL" id="KB095811">
    <property type="protein sequence ID" value="ESO13040.1"/>
    <property type="molecule type" value="Genomic_DNA"/>
</dbReference>
<dbReference type="PROSITE" id="PS50084">
    <property type="entry name" value="KH_TYPE_1"/>
    <property type="match status" value="3"/>
</dbReference>
<dbReference type="InterPro" id="IPR004087">
    <property type="entry name" value="KH_dom"/>
</dbReference>
<dbReference type="OMA" id="DLMMAYE"/>
<dbReference type="Proteomes" id="UP000015101">
    <property type="component" value="Unassembled WGS sequence"/>
</dbReference>
<dbReference type="GO" id="GO:0006357">
    <property type="term" value="P:regulation of transcription by RNA polymerase II"/>
    <property type="evidence" value="ECO:0000318"/>
    <property type="project" value="GO_Central"/>
</dbReference>
<keyword evidence="7" id="KW-1185">Reference proteome</keyword>
<dbReference type="HOGENOM" id="CLU_022670_5_2_1"/>
<dbReference type="KEGG" id="hro:HELRODRAFT_93617"/>
<gene>
    <name evidence="6" type="primary">20217517</name>
    <name evidence="5" type="ORF">HELRODRAFT_93617</name>
</gene>
<dbReference type="Pfam" id="PF00013">
    <property type="entry name" value="KH_1"/>
    <property type="match status" value="3"/>
</dbReference>
<reference evidence="7" key="1">
    <citation type="submission" date="2012-12" db="EMBL/GenBank/DDBJ databases">
        <authorList>
            <person name="Hellsten U."/>
            <person name="Grimwood J."/>
            <person name="Chapman J.A."/>
            <person name="Shapiro H."/>
            <person name="Aerts A."/>
            <person name="Otillar R.P."/>
            <person name="Terry A.Y."/>
            <person name="Boore J.L."/>
            <person name="Simakov O."/>
            <person name="Marletaz F."/>
            <person name="Cho S.-J."/>
            <person name="Edsinger-Gonzales E."/>
            <person name="Havlak P."/>
            <person name="Kuo D.-H."/>
            <person name="Larsson T."/>
            <person name="Lv J."/>
            <person name="Arendt D."/>
            <person name="Savage R."/>
            <person name="Osoegawa K."/>
            <person name="de Jong P."/>
            <person name="Lindberg D.R."/>
            <person name="Seaver E.C."/>
            <person name="Weisblat D.A."/>
            <person name="Putnam N.H."/>
            <person name="Grigoriev I.V."/>
            <person name="Rokhsar D.S."/>
        </authorList>
    </citation>
    <scope>NUCLEOTIDE SEQUENCE</scope>
</reference>
<feature type="domain" description="K Homology" evidence="4">
    <location>
        <begin position="102"/>
        <end position="173"/>
    </location>
</feature>
<proteinExistence type="predicted"/>
<dbReference type="InParanoid" id="T1G8X0"/>
<organism evidence="6 7">
    <name type="scientific">Helobdella robusta</name>
    <name type="common">Californian leech</name>
    <dbReference type="NCBI Taxonomy" id="6412"/>
    <lineage>
        <taxon>Eukaryota</taxon>
        <taxon>Metazoa</taxon>
        <taxon>Spiralia</taxon>
        <taxon>Lophotrochozoa</taxon>
        <taxon>Annelida</taxon>
        <taxon>Clitellata</taxon>
        <taxon>Hirudinea</taxon>
        <taxon>Rhynchobdellida</taxon>
        <taxon>Glossiphoniidae</taxon>
        <taxon>Helobdella</taxon>
    </lineage>
</organism>
<reference evidence="5 7" key="2">
    <citation type="journal article" date="2013" name="Nature">
        <title>Insights into bilaterian evolution from three spiralian genomes.</title>
        <authorList>
            <person name="Simakov O."/>
            <person name="Marletaz F."/>
            <person name="Cho S.J."/>
            <person name="Edsinger-Gonzales E."/>
            <person name="Havlak P."/>
            <person name="Hellsten U."/>
            <person name="Kuo D.H."/>
            <person name="Larsson T."/>
            <person name="Lv J."/>
            <person name="Arendt D."/>
            <person name="Savage R."/>
            <person name="Osoegawa K."/>
            <person name="de Jong P."/>
            <person name="Grimwood J."/>
            <person name="Chapman J.A."/>
            <person name="Shapiro H."/>
            <person name="Aerts A."/>
            <person name="Otillar R.P."/>
            <person name="Terry A.Y."/>
            <person name="Boore J.L."/>
            <person name="Grigoriev I.V."/>
            <person name="Lindberg D.R."/>
            <person name="Seaver E.C."/>
            <person name="Weisblat D.A."/>
            <person name="Putnam N.H."/>
            <person name="Rokhsar D.S."/>
        </authorList>
    </citation>
    <scope>NUCLEOTIDE SEQUENCE</scope>
</reference>